<gene>
    <name evidence="8" type="ORF">EV199_1280</name>
</gene>
<dbReference type="GO" id="GO:0005829">
    <property type="term" value="C:cytosol"/>
    <property type="evidence" value="ECO:0007669"/>
    <property type="project" value="TreeGrafter"/>
</dbReference>
<dbReference type="InterPro" id="IPR008928">
    <property type="entry name" value="6-hairpin_glycosidase_sf"/>
</dbReference>
<evidence type="ECO:0000256" key="3">
    <source>
        <dbReference type="ARBA" id="ARBA00022837"/>
    </source>
</evidence>
<dbReference type="OrthoDB" id="9758101at2"/>
<evidence type="ECO:0000259" key="7">
    <source>
        <dbReference type="Pfam" id="PF24135"/>
    </source>
</evidence>
<dbReference type="InterPro" id="IPR050883">
    <property type="entry name" value="PNGase"/>
</dbReference>
<feature type="signal peptide" evidence="4">
    <location>
        <begin position="1"/>
        <end position="19"/>
    </location>
</feature>
<dbReference type="InterPro" id="IPR014718">
    <property type="entry name" value="GH-type_carb-bd"/>
</dbReference>
<dbReference type="InterPro" id="IPR012939">
    <property type="entry name" value="Glyco_hydro_92"/>
</dbReference>
<feature type="domain" description="Glycosyl hydrolase family 92" evidence="5">
    <location>
        <begin position="404"/>
        <end position="894"/>
    </location>
</feature>
<evidence type="ECO:0000256" key="4">
    <source>
        <dbReference type="SAM" id="SignalP"/>
    </source>
</evidence>
<dbReference type="AlphaFoldDB" id="A0A4Q7N3G5"/>
<feature type="chain" id="PRO_5020693767" evidence="4">
    <location>
        <begin position="20"/>
        <end position="902"/>
    </location>
</feature>
<dbReference type="InterPro" id="IPR005887">
    <property type="entry name" value="GH92_a_mannosidase_put"/>
</dbReference>
<evidence type="ECO:0000313" key="8">
    <source>
        <dbReference type="EMBL" id="RZS75415.1"/>
    </source>
</evidence>
<proteinExistence type="predicted"/>
<evidence type="ECO:0000256" key="1">
    <source>
        <dbReference type="ARBA" id="ARBA00001913"/>
    </source>
</evidence>
<keyword evidence="9" id="KW-1185">Reference proteome</keyword>
<dbReference type="InterPro" id="IPR041371">
    <property type="entry name" value="GH92_N"/>
</dbReference>
<accession>A0A4Q7N3G5</accession>
<dbReference type="InterPro" id="IPR055826">
    <property type="entry name" value="DUF7402"/>
</dbReference>
<dbReference type="Gene3D" id="2.70.98.10">
    <property type="match status" value="1"/>
</dbReference>
<dbReference type="GO" id="GO:0006516">
    <property type="term" value="P:glycoprotein catabolic process"/>
    <property type="evidence" value="ECO:0007669"/>
    <property type="project" value="TreeGrafter"/>
</dbReference>
<evidence type="ECO:0000259" key="6">
    <source>
        <dbReference type="Pfam" id="PF17678"/>
    </source>
</evidence>
<sequence>MKKYFLFFITIFLVEVLMAGPGNIAPNATVTVSTSKDADSGGGNVTDGRIGIDGIGEWACEGVTTDWGYIRFPWVQLEWKTPQVINRIVLYDRASLKEHIAGGRLEFSDGSRIWVNQLPNDGTGKSISFPDKTVTWVKFVVTDGNGSDLGFSEIEVYESPVQSKDYVSWVDPYIETNRGRYIFFITGNRPFGMVGAAPHTRNKNQNGGGYNYNEDHILGFGQIHCWMLSGVDVMPVAPSVDPTRGPSAWKARFNHDDEIVQPGYQRVFLHEPKSWVELTSTERVSFYRFTWTQDMKARILTNLGTHVSNATMANVDVRKVNDHEIEGSFSSIKRYWGGPKDVKIFFVMQFDKPIEELDGWNGSKASKGINTIQGDSAGYAAAFNLKAGDQVKMKIAISYTTIDNARKNLNAECSTWDFDKVKKESQEIWNEWLGKMDVQGGTVAQKVKFYTDLWHVLLGRHKINDVSGDYPDRTEGKRDGTFTDAVFKIKTVPKNADGSLKFNMYNSDAWWLTQWNLNVLWGLAWPEVQDEMSASMIEYANNGGLLPRGPSGGGYSYIMTGNPAASLIVSTCMKGLLTKAAPAKAYEIIKRNQMPGGMLGGGSGPFSRSQDVEFYIKKGWWPGNAGITIEAAFQDWGAAQMAQKLGKKKDYAYFMKRSASWKNCFDTTQKLLFPKDANGKFVHSNPLSGEGWVEANAWQGSFGVSHDITGLAKLMGGEDVLCEKLNYAFEKAAASDFVFAYNDGYVSYANQPGCSNAHVFNHAGQPWLSQYWVRRVKEQAYGGITPDMGYGGHDEDQGQMGGVSALMAIGLFSLTGNEAITPTYDITSPIFDKITIRLDNRYYKGKQFVIRTHNNSAANCYIQRATLNGANQQLVSFPHEAFANGGELEIWLGDQPNKNWGK</sequence>
<keyword evidence="4" id="KW-0732">Signal</keyword>
<dbReference type="RefSeq" id="WP_130539784.1">
    <property type="nucleotide sequence ID" value="NZ_CP042431.1"/>
</dbReference>
<dbReference type="NCBIfam" id="TIGR01180">
    <property type="entry name" value="aman2_put"/>
    <property type="match status" value="1"/>
</dbReference>
<reference evidence="8 9" key="1">
    <citation type="submission" date="2019-02" db="EMBL/GenBank/DDBJ databases">
        <title>Genomic Encyclopedia of Type Strains, Phase IV (KMG-IV): sequencing the most valuable type-strain genomes for metagenomic binning, comparative biology and taxonomic classification.</title>
        <authorList>
            <person name="Goeker M."/>
        </authorList>
    </citation>
    <scope>NUCLEOTIDE SEQUENCE [LARGE SCALE GENOMIC DNA]</scope>
    <source>
        <strain evidence="8 9">DSM 18116</strain>
    </source>
</reference>
<dbReference type="InterPro" id="IPR008979">
    <property type="entry name" value="Galactose-bd-like_sf"/>
</dbReference>
<feature type="domain" description="DUF7402" evidence="7">
    <location>
        <begin position="23"/>
        <end position="157"/>
    </location>
</feature>
<evidence type="ECO:0000313" key="9">
    <source>
        <dbReference type="Proteomes" id="UP000293874"/>
    </source>
</evidence>
<dbReference type="Pfam" id="PF17678">
    <property type="entry name" value="Glyco_hydro_92N"/>
    <property type="match status" value="1"/>
</dbReference>
<name>A0A4Q7N3G5_9BACT</name>
<evidence type="ECO:0000259" key="5">
    <source>
        <dbReference type="Pfam" id="PF07971"/>
    </source>
</evidence>
<protein>
    <submittedName>
        <fullName evidence="8">Putative alpha-1,2-mannosidase</fullName>
    </submittedName>
</protein>
<dbReference type="GO" id="GO:0005975">
    <property type="term" value="P:carbohydrate metabolic process"/>
    <property type="evidence" value="ECO:0007669"/>
    <property type="project" value="InterPro"/>
</dbReference>
<dbReference type="PANTHER" id="PTHR12143">
    <property type="entry name" value="PEPTIDE N-GLYCANASE PNGASE -RELATED"/>
    <property type="match status" value="1"/>
</dbReference>
<dbReference type="Proteomes" id="UP000293874">
    <property type="component" value="Unassembled WGS sequence"/>
</dbReference>
<dbReference type="Pfam" id="PF24135">
    <property type="entry name" value="DUF7402"/>
    <property type="match status" value="1"/>
</dbReference>
<dbReference type="Gene3D" id="2.60.120.260">
    <property type="entry name" value="Galactose-binding domain-like"/>
    <property type="match status" value="1"/>
</dbReference>
<dbReference type="SUPFAM" id="SSF48208">
    <property type="entry name" value="Six-hairpin glycosidases"/>
    <property type="match status" value="1"/>
</dbReference>
<feature type="domain" description="Glycosyl hydrolase family 92 N-terminal" evidence="6">
    <location>
        <begin position="169"/>
        <end position="398"/>
    </location>
</feature>
<evidence type="ECO:0000256" key="2">
    <source>
        <dbReference type="ARBA" id="ARBA00011245"/>
    </source>
</evidence>
<comment type="subunit">
    <text evidence="2">Monomer.</text>
</comment>
<dbReference type="GO" id="GO:0000224">
    <property type="term" value="F:peptide-N4-(N-acetyl-beta-glucosaminyl)asparagine amidase activity"/>
    <property type="evidence" value="ECO:0007669"/>
    <property type="project" value="TreeGrafter"/>
</dbReference>
<dbReference type="SUPFAM" id="SSF49785">
    <property type="entry name" value="Galactose-binding domain-like"/>
    <property type="match status" value="1"/>
</dbReference>
<dbReference type="Gene3D" id="3.30.2080.10">
    <property type="entry name" value="GH92 mannosidase domain"/>
    <property type="match status" value="1"/>
</dbReference>
<dbReference type="Gene3D" id="1.20.1610.10">
    <property type="entry name" value="alpha-1,2-mannosidases domains"/>
    <property type="match status" value="1"/>
</dbReference>
<dbReference type="PANTHER" id="PTHR12143:SF39">
    <property type="entry name" value="SECRETED PROTEIN"/>
    <property type="match status" value="1"/>
</dbReference>
<dbReference type="EMBL" id="SGXA01000001">
    <property type="protein sequence ID" value="RZS75415.1"/>
    <property type="molecule type" value="Genomic_DNA"/>
</dbReference>
<comment type="caution">
    <text evidence="8">The sequence shown here is derived from an EMBL/GenBank/DDBJ whole genome shotgun (WGS) entry which is preliminary data.</text>
</comment>
<dbReference type="Pfam" id="PF07971">
    <property type="entry name" value="Glyco_hydro_92"/>
    <property type="match status" value="1"/>
</dbReference>
<organism evidence="8 9">
    <name type="scientific">Pseudobacter ginsenosidimutans</name>
    <dbReference type="NCBI Taxonomy" id="661488"/>
    <lineage>
        <taxon>Bacteria</taxon>
        <taxon>Pseudomonadati</taxon>
        <taxon>Bacteroidota</taxon>
        <taxon>Chitinophagia</taxon>
        <taxon>Chitinophagales</taxon>
        <taxon>Chitinophagaceae</taxon>
        <taxon>Pseudobacter</taxon>
    </lineage>
</organism>
<comment type="cofactor">
    <cofactor evidence="1">
        <name>Ca(2+)</name>
        <dbReference type="ChEBI" id="CHEBI:29108"/>
    </cofactor>
</comment>
<keyword evidence="3" id="KW-0106">Calcium</keyword>
<dbReference type="Gene3D" id="1.20.1050.60">
    <property type="entry name" value="alpha-1,2-mannosidase"/>
    <property type="match status" value="1"/>
</dbReference>
<dbReference type="GO" id="GO:0030246">
    <property type="term" value="F:carbohydrate binding"/>
    <property type="evidence" value="ECO:0007669"/>
    <property type="project" value="InterPro"/>
</dbReference>